<dbReference type="GeneID" id="68353372"/>
<evidence type="ECO:0000313" key="1">
    <source>
        <dbReference type="EMBL" id="KAH0963815.1"/>
    </source>
</evidence>
<keyword evidence="2" id="KW-1185">Reference proteome</keyword>
<name>A0A9P8SJK5_9HYPO</name>
<comment type="caution">
    <text evidence="1">The sequence shown here is derived from an EMBL/GenBank/DDBJ whole genome shotgun (WGS) entry which is preliminary data.</text>
</comment>
<dbReference type="RefSeq" id="XP_044721328.1">
    <property type="nucleotide sequence ID" value="XM_044862714.1"/>
</dbReference>
<dbReference type="EMBL" id="JAIZPD010000004">
    <property type="protein sequence ID" value="KAH0963815.1"/>
    <property type="molecule type" value="Genomic_DNA"/>
</dbReference>
<accession>A0A9P8SJK5</accession>
<sequence>MCCFTLHDASSGEILQQDTQTGFLFLNSPQPDGRYCLHRPDNNNVLRDVMDNACIINSALKFQCLDPTPGFNRWSVQQSGGRALLAVDGSTSFKACPAGAGAEMVWSARKSGGLGCRDMRIVANGLEGACRGLDG</sequence>
<evidence type="ECO:0000313" key="2">
    <source>
        <dbReference type="Proteomes" id="UP000824596"/>
    </source>
</evidence>
<dbReference type="Proteomes" id="UP000824596">
    <property type="component" value="Unassembled WGS sequence"/>
</dbReference>
<dbReference type="OrthoDB" id="4912193at2759"/>
<protein>
    <submittedName>
        <fullName evidence="1">Uncharacterized protein</fullName>
    </submittedName>
</protein>
<organism evidence="1 2">
    <name type="scientific">Hirsutella rhossiliensis</name>
    <dbReference type="NCBI Taxonomy" id="111463"/>
    <lineage>
        <taxon>Eukaryota</taxon>
        <taxon>Fungi</taxon>
        <taxon>Dikarya</taxon>
        <taxon>Ascomycota</taxon>
        <taxon>Pezizomycotina</taxon>
        <taxon>Sordariomycetes</taxon>
        <taxon>Hypocreomycetidae</taxon>
        <taxon>Hypocreales</taxon>
        <taxon>Ophiocordycipitaceae</taxon>
        <taxon>Hirsutella</taxon>
    </lineage>
</organism>
<proteinExistence type="predicted"/>
<gene>
    <name evidence="1" type="ORF">HRG_04243</name>
</gene>
<reference evidence="1" key="1">
    <citation type="submission" date="2021-09" db="EMBL/GenBank/DDBJ databases">
        <title>A high-quality genome of the endoparasitic fungus Hirsutella rhossiliensis with a comparison of Hirsutella genomes reveals transposable elements contributing to genome size variation.</title>
        <authorList>
            <person name="Lin R."/>
            <person name="Jiao Y."/>
            <person name="Sun X."/>
            <person name="Ling J."/>
            <person name="Xie B."/>
            <person name="Cheng X."/>
        </authorList>
    </citation>
    <scope>NUCLEOTIDE SEQUENCE</scope>
    <source>
        <strain evidence="1">HR02</strain>
    </source>
</reference>
<dbReference type="AlphaFoldDB" id="A0A9P8SJK5"/>